<evidence type="ECO:0000256" key="2">
    <source>
        <dbReference type="ARBA" id="ARBA00022525"/>
    </source>
</evidence>
<dbReference type="GO" id="GO:0004601">
    <property type="term" value="F:peroxidase activity"/>
    <property type="evidence" value="ECO:0007669"/>
    <property type="project" value="InterPro"/>
</dbReference>
<evidence type="ECO:0000313" key="5">
    <source>
        <dbReference type="EMBL" id="KAH3716219.1"/>
    </source>
</evidence>
<feature type="binding site" description="axial binding residue" evidence="4">
    <location>
        <position position="89"/>
    </location>
    <ligand>
        <name>heme b</name>
        <dbReference type="ChEBI" id="CHEBI:60344"/>
    </ligand>
    <ligandPart>
        <name>Fe</name>
        <dbReference type="ChEBI" id="CHEBI:18248"/>
    </ligandPart>
</feature>
<keyword evidence="2" id="KW-0964">Secreted</keyword>
<evidence type="ECO:0000256" key="3">
    <source>
        <dbReference type="ARBA" id="ARBA00023180"/>
    </source>
</evidence>
<dbReference type="GO" id="GO:0046872">
    <property type="term" value="F:metal ion binding"/>
    <property type="evidence" value="ECO:0007669"/>
    <property type="project" value="UniProtKB-KW"/>
</dbReference>
<dbReference type="Pfam" id="PF03098">
    <property type="entry name" value="An_peroxidase"/>
    <property type="match status" value="1"/>
</dbReference>
<organism evidence="5 6">
    <name type="scientific">Dreissena polymorpha</name>
    <name type="common">Zebra mussel</name>
    <name type="synonym">Mytilus polymorpha</name>
    <dbReference type="NCBI Taxonomy" id="45954"/>
    <lineage>
        <taxon>Eukaryota</taxon>
        <taxon>Metazoa</taxon>
        <taxon>Spiralia</taxon>
        <taxon>Lophotrochozoa</taxon>
        <taxon>Mollusca</taxon>
        <taxon>Bivalvia</taxon>
        <taxon>Autobranchia</taxon>
        <taxon>Heteroconchia</taxon>
        <taxon>Euheterodonta</taxon>
        <taxon>Imparidentia</taxon>
        <taxon>Neoheterodontei</taxon>
        <taxon>Myida</taxon>
        <taxon>Dreissenoidea</taxon>
        <taxon>Dreissenidae</taxon>
        <taxon>Dreissena</taxon>
    </lineage>
</organism>
<dbReference type="GO" id="GO:0006979">
    <property type="term" value="P:response to oxidative stress"/>
    <property type="evidence" value="ECO:0007669"/>
    <property type="project" value="InterPro"/>
</dbReference>
<keyword evidence="6" id="KW-1185">Reference proteome</keyword>
<sequence length="194" mass="22485">MHTIFHRAHNSFANGLAKIKPDWDDKMLYQNERKILIGVWQNIVFGEYLPLIIGQPAIENYKIDVTDTYNEKTDATTTNEGGIAFRFGHSTVSRLIALQDEDYSLSMPPETFKDHYFLTKLYHIFDGRGREDVFRWTVDSACQKMDRGRDHGFPGYNAYRRYCGHDPARDFSTMRGGLVNMDSDVASLLQKVYR</sequence>
<reference evidence="5" key="2">
    <citation type="submission" date="2020-11" db="EMBL/GenBank/DDBJ databases">
        <authorList>
            <person name="McCartney M.A."/>
            <person name="Auch B."/>
            <person name="Kono T."/>
            <person name="Mallez S."/>
            <person name="Becker A."/>
            <person name="Gohl D.M."/>
            <person name="Silverstein K.A.T."/>
            <person name="Koren S."/>
            <person name="Bechman K.B."/>
            <person name="Herman A."/>
            <person name="Abrahante J.E."/>
            <person name="Garbe J."/>
        </authorList>
    </citation>
    <scope>NUCLEOTIDE SEQUENCE</scope>
    <source>
        <strain evidence="5">Duluth1</strain>
        <tissue evidence="5">Whole animal</tissue>
    </source>
</reference>
<keyword evidence="4" id="KW-0349">Heme</keyword>
<reference evidence="5" key="1">
    <citation type="journal article" date="2019" name="bioRxiv">
        <title>The Genome of the Zebra Mussel, Dreissena polymorpha: A Resource for Invasive Species Research.</title>
        <authorList>
            <person name="McCartney M.A."/>
            <person name="Auch B."/>
            <person name="Kono T."/>
            <person name="Mallez S."/>
            <person name="Zhang Y."/>
            <person name="Obille A."/>
            <person name="Becker A."/>
            <person name="Abrahante J.E."/>
            <person name="Garbe J."/>
            <person name="Badalamenti J.P."/>
            <person name="Herman A."/>
            <person name="Mangelson H."/>
            <person name="Liachko I."/>
            <person name="Sullivan S."/>
            <person name="Sone E.D."/>
            <person name="Koren S."/>
            <person name="Silverstein K.A.T."/>
            <person name="Beckman K.B."/>
            <person name="Gohl D.M."/>
        </authorList>
    </citation>
    <scope>NUCLEOTIDE SEQUENCE</scope>
    <source>
        <strain evidence="5">Duluth1</strain>
        <tissue evidence="5">Whole animal</tissue>
    </source>
</reference>
<dbReference type="GO" id="GO:0005576">
    <property type="term" value="C:extracellular region"/>
    <property type="evidence" value="ECO:0007669"/>
    <property type="project" value="UniProtKB-SubCell"/>
</dbReference>
<dbReference type="AlphaFoldDB" id="A0A9D4C350"/>
<dbReference type="InterPro" id="IPR010255">
    <property type="entry name" value="Haem_peroxidase_sf"/>
</dbReference>
<dbReference type="Gene3D" id="1.10.640.10">
    <property type="entry name" value="Haem peroxidase domain superfamily, animal type"/>
    <property type="match status" value="1"/>
</dbReference>
<comment type="caution">
    <text evidence="5">The sequence shown here is derived from an EMBL/GenBank/DDBJ whole genome shotgun (WGS) entry which is preliminary data.</text>
</comment>
<dbReference type="PANTHER" id="PTHR11475:SF4">
    <property type="entry name" value="CHORION PEROXIDASE"/>
    <property type="match status" value="1"/>
</dbReference>
<name>A0A9D4C350_DREPO</name>
<dbReference type="SUPFAM" id="SSF48113">
    <property type="entry name" value="Heme-dependent peroxidases"/>
    <property type="match status" value="1"/>
</dbReference>
<proteinExistence type="predicted"/>
<protein>
    <recommendedName>
        <fullName evidence="7">Peroxidase</fullName>
    </recommendedName>
</protein>
<comment type="subcellular location">
    <subcellularLocation>
        <location evidence="1">Secreted</location>
    </subcellularLocation>
</comment>
<evidence type="ECO:0000313" key="6">
    <source>
        <dbReference type="Proteomes" id="UP000828390"/>
    </source>
</evidence>
<dbReference type="InterPro" id="IPR037120">
    <property type="entry name" value="Haem_peroxidase_sf_animal"/>
</dbReference>
<keyword evidence="4" id="KW-0479">Metal-binding</keyword>
<dbReference type="EMBL" id="JAIWYP010000013">
    <property type="protein sequence ID" value="KAH3716219.1"/>
    <property type="molecule type" value="Genomic_DNA"/>
</dbReference>
<dbReference type="PROSITE" id="PS50292">
    <property type="entry name" value="PEROXIDASE_3"/>
    <property type="match status" value="1"/>
</dbReference>
<evidence type="ECO:0008006" key="7">
    <source>
        <dbReference type="Google" id="ProtNLM"/>
    </source>
</evidence>
<dbReference type="InterPro" id="IPR019791">
    <property type="entry name" value="Haem_peroxidase_animal"/>
</dbReference>
<dbReference type="PRINTS" id="PR00457">
    <property type="entry name" value="ANPEROXIDASE"/>
</dbReference>
<dbReference type="PANTHER" id="PTHR11475">
    <property type="entry name" value="OXIDASE/PEROXIDASE"/>
    <property type="match status" value="1"/>
</dbReference>
<accession>A0A9D4C350</accession>
<keyword evidence="3" id="KW-0325">Glycoprotein</keyword>
<keyword evidence="4" id="KW-0408">Iron</keyword>
<evidence type="ECO:0000256" key="4">
    <source>
        <dbReference type="PIRSR" id="PIRSR619791-2"/>
    </source>
</evidence>
<dbReference type="Proteomes" id="UP000828390">
    <property type="component" value="Unassembled WGS sequence"/>
</dbReference>
<evidence type="ECO:0000256" key="1">
    <source>
        <dbReference type="ARBA" id="ARBA00004613"/>
    </source>
</evidence>
<dbReference type="GO" id="GO:0020037">
    <property type="term" value="F:heme binding"/>
    <property type="evidence" value="ECO:0007669"/>
    <property type="project" value="InterPro"/>
</dbReference>
<gene>
    <name evidence="5" type="ORF">DPMN_058938</name>
</gene>